<feature type="region of interest" description="Disordered" evidence="5">
    <location>
        <begin position="1"/>
        <end position="20"/>
    </location>
</feature>
<evidence type="ECO:0000313" key="8">
    <source>
        <dbReference type="EMBL" id="OON15432.1"/>
    </source>
</evidence>
<dbReference type="GO" id="GO:0015179">
    <property type="term" value="F:L-amino acid transmembrane transporter activity"/>
    <property type="evidence" value="ECO:0007669"/>
    <property type="project" value="TreeGrafter"/>
</dbReference>
<organism evidence="8 9">
    <name type="scientific">Opisthorchis viverrini</name>
    <name type="common">Southeast Asian liver fluke</name>
    <dbReference type="NCBI Taxonomy" id="6198"/>
    <lineage>
        <taxon>Eukaryota</taxon>
        <taxon>Metazoa</taxon>
        <taxon>Spiralia</taxon>
        <taxon>Lophotrochozoa</taxon>
        <taxon>Platyhelminthes</taxon>
        <taxon>Trematoda</taxon>
        <taxon>Digenea</taxon>
        <taxon>Opisthorchiida</taxon>
        <taxon>Opisthorchiata</taxon>
        <taxon>Opisthorchiidae</taxon>
        <taxon>Opisthorchis</taxon>
    </lineage>
</organism>
<feature type="transmembrane region" description="Helical" evidence="6">
    <location>
        <begin position="217"/>
        <end position="239"/>
    </location>
</feature>
<feature type="transmembrane region" description="Helical" evidence="6">
    <location>
        <begin position="343"/>
        <end position="366"/>
    </location>
</feature>
<protein>
    <submittedName>
        <fullName evidence="8">Transmembrane amino acid transporter protein</fullName>
    </submittedName>
</protein>
<feature type="transmembrane region" description="Helical" evidence="6">
    <location>
        <begin position="259"/>
        <end position="277"/>
    </location>
</feature>
<feature type="transmembrane region" description="Helical" evidence="6">
    <location>
        <begin position="289"/>
        <end position="313"/>
    </location>
</feature>
<gene>
    <name evidence="8" type="ORF">X801_08766</name>
</gene>
<dbReference type="GO" id="GO:0005774">
    <property type="term" value="C:vacuolar membrane"/>
    <property type="evidence" value="ECO:0007669"/>
    <property type="project" value="TreeGrafter"/>
</dbReference>
<accession>A0A1S8WLU5</accession>
<feature type="compositionally biased region" description="Polar residues" evidence="5">
    <location>
        <begin position="10"/>
        <end position="20"/>
    </location>
</feature>
<name>A0A1S8WLU5_OPIVI</name>
<dbReference type="PANTHER" id="PTHR22950:SF349">
    <property type="entry name" value="AMINO ACID TRANSPORTER TRANSMEMBRANE DOMAIN-CONTAINING PROTEIN"/>
    <property type="match status" value="1"/>
</dbReference>
<evidence type="ECO:0000256" key="2">
    <source>
        <dbReference type="ARBA" id="ARBA00022692"/>
    </source>
</evidence>
<evidence type="ECO:0000259" key="7">
    <source>
        <dbReference type="Pfam" id="PF01490"/>
    </source>
</evidence>
<feature type="domain" description="Amino acid transporter transmembrane" evidence="7">
    <location>
        <begin position="49"/>
        <end position="471"/>
    </location>
</feature>
<feature type="transmembrane region" description="Helical" evidence="6">
    <location>
        <begin position="387"/>
        <end position="403"/>
    </location>
</feature>
<keyword evidence="4 6" id="KW-0472">Membrane</keyword>
<evidence type="ECO:0000256" key="3">
    <source>
        <dbReference type="ARBA" id="ARBA00022989"/>
    </source>
</evidence>
<dbReference type="Pfam" id="PF01490">
    <property type="entry name" value="Aa_trans"/>
    <property type="match status" value="1"/>
</dbReference>
<evidence type="ECO:0000256" key="4">
    <source>
        <dbReference type="ARBA" id="ARBA00023136"/>
    </source>
</evidence>
<dbReference type="EMBL" id="KV904781">
    <property type="protein sequence ID" value="OON15432.1"/>
    <property type="molecule type" value="Genomic_DNA"/>
</dbReference>
<feature type="transmembrane region" description="Helical" evidence="6">
    <location>
        <begin position="156"/>
        <end position="175"/>
    </location>
</feature>
<dbReference type="PANTHER" id="PTHR22950">
    <property type="entry name" value="AMINO ACID TRANSPORTER"/>
    <property type="match status" value="1"/>
</dbReference>
<feature type="transmembrane region" description="Helical" evidence="6">
    <location>
        <begin position="453"/>
        <end position="475"/>
    </location>
</feature>
<sequence>MSSDKRHVNNQETPPATDALSVSTVDDLEESILIVADPHNLGENLTEPHTLMNFIKGNIGTGVLSMPVVLRYSGLWVRNGLITSFNIFIQTGFFMIIFAGSVASYLMKVLVRTSRSVREKYNLDRSKMDYTETVFYVFKYGPPCLRKPKGKIKHTVNVFLIVTQIGFSCVYTLFITDNLRYFLHAFFPDLYLNFYVVALIVCVCLIPMSLWSSMRVLAHLSAVANLATLIGAMLIFAYLLSSGLLPFSTLPVYTNPRGILIGFSIVMFSFEGISLVLPIESKMAHPEFYLHPFGVLSVGMTIIISLNAAFGFFGYLKFGEKAEGTITLNIPHSPWWFSPVQPLFVVAICFTYLLQFYIPASIFARLMEKLRCHREASERRRYINLKVMRALLVMFAYVMVITIPKLDLMISLIGAFASSILAFILPPVLEIVHLWEDRHHIKWFWLTVVVKHAFFLCIGLLSFVGGTVATLLQLIEAFNTPDQPKSL</sequence>
<feature type="transmembrane region" description="Helical" evidence="6">
    <location>
        <begin position="87"/>
        <end position="111"/>
    </location>
</feature>
<proteinExistence type="predicted"/>
<keyword evidence="9" id="KW-1185">Reference proteome</keyword>
<dbReference type="InterPro" id="IPR013057">
    <property type="entry name" value="AA_transpt_TM"/>
</dbReference>
<evidence type="ECO:0000256" key="1">
    <source>
        <dbReference type="ARBA" id="ARBA00004141"/>
    </source>
</evidence>
<keyword evidence="3 6" id="KW-1133">Transmembrane helix</keyword>
<evidence type="ECO:0000256" key="5">
    <source>
        <dbReference type="SAM" id="MobiDB-lite"/>
    </source>
</evidence>
<evidence type="ECO:0000313" key="9">
    <source>
        <dbReference type="Proteomes" id="UP000243686"/>
    </source>
</evidence>
<feature type="transmembrane region" description="Helical" evidence="6">
    <location>
        <begin position="409"/>
        <end position="432"/>
    </location>
</feature>
<reference evidence="8 9" key="1">
    <citation type="submission" date="2015-03" db="EMBL/GenBank/DDBJ databases">
        <title>Draft genome of the nematode, Opisthorchis viverrini.</title>
        <authorList>
            <person name="Mitreva M."/>
        </authorList>
    </citation>
    <scope>NUCLEOTIDE SEQUENCE [LARGE SCALE GENOMIC DNA]</scope>
    <source>
        <strain evidence="8">Khon Kaen</strain>
    </source>
</reference>
<evidence type="ECO:0000256" key="6">
    <source>
        <dbReference type="SAM" id="Phobius"/>
    </source>
</evidence>
<dbReference type="Proteomes" id="UP000243686">
    <property type="component" value="Unassembled WGS sequence"/>
</dbReference>
<feature type="transmembrane region" description="Helical" evidence="6">
    <location>
        <begin position="190"/>
        <end position="210"/>
    </location>
</feature>
<comment type="subcellular location">
    <subcellularLocation>
        <location evidence="1">Membrane</location>
        <topology evidence="1">Multi-pass membrane protein</topology>
    </subcellularLocation>
</comment>
<dbReference type="AlphaFoldDB" id="A0A1S8WLU5"/>
<feature type="non-terminal residue" evidence="8">
    <location>
        <position position="487"/>
    </location>
</feature>
<keyword evidence="2 6" id="KW-0812">Transmembrane</keyword>